<evidence type="ECO:0000313" key="1">
    <source>
        <dbReference type="EMBL" id="KAL3800513.1"/>
    </source>
</evidence>
<name>A0ABD3QJ78_9STRA</name>
<dbReference type="Proteomes" id="UP001530315">
    <property type="component" value="Unassembled WGS sequence"/>
</dbReference>
<gene>
    <name evidence="1" type="ORF">ACHAW5_009023</name>
</gene>
<organism evidence="1 2">
    <name type="scientific">Stephanodiscus triporus</name>
    <dbReference type="NCBI Taxonomy" id="2934178"/>
    <lineage>
        <taxon>Eukaryota</taxon>
        <taxon>Sar</taxon>
        <taxon>Stramenopiles</taxon>
        <taxon>Ochrophyta</taxon>
        <taxon>Bacillariophyta</taxon>
        <taxon>Coscinodiscophyceae</taxon>
        <taxon>Thalassiosirophycidae</taxon>
        <taxon>Stephanodiscales</taxon>
        <taxon>Stephanodiscaceae</taxon>
        <taxon>Stephanodiscus</taxon>
    </lineage>
</organism>
<comment type="caution">
    <text evidence="1">The sequence shown here is derived from an EMBL/GenBank/DDBJ whole genome shotgun (WGS) entry which is preliminary data.</text>
</comment>
<dbReference type="EMBL" id="JALLAZ020000214">
    <property type="protein sequence ID" value="KAL3800513.1"/>
    <property type="molecule type" value="Genomic_DNA"/>
</dbReference>
<proteinExistence type="predicted"/>
<dbReference type="Gene3D" id="3.40.30.10">
    <property type="entry name" value="Glutaredoxin"/>
    <property type="match status" value="1"/>
</dbReference>
<protein>
    <submittedName>
        <fullName evidence="1">Uncharacterized protein</fullName>
    </submittedName>
</protein>
<keyword evidence="2" id="KW-1185">Reference proteome</keyword>
<dbReference type="AlphaFoldDB" id="A0ABD3QJ78"/>
<reference evidence="1 2" key="1">
    <citation type="submission" date="2024-10" db="EMBL/GenBank/DDBJ databases">
        <title>Updated reference genomes for cyclostephanoid diatoms.</title>
        <authorList>
            <person name="Roberts W.R."/>
            <person name="Alverson A.J."/>
        </authorList>
    </citation>
    <scope>NUCLEOTIDE SEQUENCE [LARGE SCALE GENOMIC DNA]</scope>
    <source>
        <strain evidence="1 2">AJA276-08</strain>
    </source>
</reference>
<sequence>MRVRALFCELLARHLGSHEHSFFVFYTESLTDDLRGVASPPRIQRALKDFLNREFRDLIQVNEQRDRGITGNMEVIILNTGKLIHSKRRGQGFADTANARQSIVKQIKEALEAV</sequence>
<evidence type="ECO:0000313" key="2">
    <source>
        <dbReference type="Proteomes" id="UP001530315"/>
    </source>
</evidence>
<accession>A0ABD3QJ78</accession>